<name>A0A7G8BH05_9BACT</name>
<evidence type="ECO:0000259" key="2">
    <source>
        <dbReference type="Pfam" id="PF14534"/>
    </source>
</evidence>
<dbReference type="InterPro" id="IPR027843">
    <property type="entry name" value="DUF4440"/>
</dbReference>
<feature type="region of interest" description="Disordered" evidence="1">
    <location>
        <begin position="142"/>
        <end position="169"/>
    </location>
</feature>
<feature type="domain" description="DUF4440" evidence="2">
    <location>
        <begin position="3"/>
        <end position="106"/>
    </location>
</feature>
<dbReference type="Proteomes" id="UP000515312">
    <property type="component" value="Chromosome"/>
</dbReference>
<dbReference type="EMBL" id="CP060394">
    <property type="protein sequence ID" value="QNI31825.1"/>
    <property type="molecule type" value="Genomic_DNA"/>
</dbReference>
<evidence type="ECO:0000313" key="4">
    <source>
        <dbReference type="Proteomes" id="UP000515312"/>
    </source>
</evidence>
<organism evidence="3 4">
    <name type="scientific">Alloacidobacterium dinghuense</name>
    <dbReference type="NCBI Taxonomy" id="2763107"/>
    <lineage>
        <taxon>Bacteria</taxon>
        <taxon>Pseudomonadati</taxon>
        <taxon>Acidobacteriota</taxon>
        <taxon>Terriglobia</taxon>
        <taxon>Terriglobales</taxon>
        <taxon>Acidobacteriaceae</taxon>
        <taxon>Alloacidobacterium</taxon>
    </lineage>
</organism>
<sequence length="169" mass="18881">MQKLEDQWSDAVVKRDQYGLELLLSPLYVGISASGEVSTRNQQIALLYTKTTDPLTMEQRVISARMLGDIAVVNGTYITRRKNGPETLEERGIFTHVFQRVRSNWLCINSQRTVVAEDSSAKQKAAKKSNADLPFHVPFLFKGADSAKQQPAPPPGDPQTAQQQQQPQQ</sequence>
<protein>
    <submittedName>
        <fullName evidence="3">Nuclear transport factor 2 family protein</fullName>
    </submittedName>
</protein>
<dbReference type="Gene3D" id="3.10.450.50">
    <property type="match status" value="1"/>
</dbReference>
<reference evidence="3 4" key="1">
    <citation type="submission" date="2020-08" db="EMBL/GenBank/DDBJ databases">
        <title>Edaphobacter telluris sp. nov. and Acidobacterium dinghuensis sp. nov., two acidobacteria isolated from forest soil.</title>
        <authorList>
            <person name="Fu J."/>
            <person name="Qiu L."/>
        </authorList>
    </citation>
    <scope>NUCLEOTIDE SEQUENCE [LARGE SCALE GENOMIC DNA]</scope>
    <source>
        <strain evidence="3">4Y35</strain>
    </source>
</reference>
<dbReference type="InterPro" id="IPR032710">
    <property type="entry name" value="NTF2-like_dom_sf"/>
</dbReference>
<accession>A0A7G8BH05</accession>
<proteinExistence type="predicted"/>
<dbReference type="Pfam" id="PF14534">
    <property type="entry name" value="DUF4440"/>
    <property type="match status" value="1"/>
</dbReference>
<evidence type="ECO:0000313" key="3">
    <source>
        <dbReference type="EMBL" id="QNI31825.1"/>
    </source>
</evidence>
<keyword evidence="4" id="KW-1185">Reference proteome</keyword>
<dbReference type="RefSeq" id="WP_186742775.1">
    <property type="nucleotide sequence ID" value="NZ_CP060394.1"/>
</dbReference>
<dbReference type="KEGG" id="adin:H7849_22775"/>
<gene>
    <name evidence="3" type="ORF">H7849_22775</name>
</gene>
<dbReference type="AlphaFoldDB" id="A0A7G8BH05"/>
<evidence type="ECO:0000256" key="1">
    <source>
        <dbReference type="SAM" id="MobiDB-lite"/>
    </source>
</evidence>
<feature type="compositionally biased region" description="Low complexity" evidence="1">
    <location>
        <begin position="158"/>
        <end position="169"/>
    </location>
</feature>
<dbReference type="SUPFAM" id="SSF54427">
    <property type="entry name" value="NTF2-like"/>
    <property type="match status" value="1"/>
</dbReference>